<reference evidence="1 2" key="1">
    <citation type="submission" date="2017-03" db="EMBL/GenBank/DDBJ databases">
        <authorList>
            <person name="Afonso C.L."/>
            <person name="Miller P.J."/>
            <person name="Scott M.A."/>
            <person name="Spackman E."/>
            <person name="Goraichik I."/>
            <person name="Dimitrov K.M."/>
            <person name="Suarez D.L."/>
            <person name="Swayne D.E."/>
        </authorList>
    </citation>
    <scope>NUCLEOTIDE SEQUENCE [LARGE SCALE GENOMIC DNA]</scope>
    <source>
        <strain evidence="1 2">CECT 7023</strain>
    </source>
</reference>
<dbReference type="OrthoDB" id="9800876at2"/>
<gene>
    <name evidence="1" type="ORF">ROA7023_01402</name>
</gene>
<organism evidence="1 2">
    <name type="scientific">Roseisalinus antarcticus</name>
    <dbReference type="NCBI Taxonomy" id="254357"/>
    <lineage>
        <taxon>Bacteria</taxon>
        <taxon>Pseudomonadati</taxon>
        <taxon>Pseudomonadota</taxon>
        <taxon>Alphaproteobacteria</taxon>
        <taxon>Rhodobacterales</taxon>
        <taxon>Roseobacteraceae</taxon>
        <taxon>Roseisalinus</taxon>
    </lineage>
</organism>
<keyword evidence="2" id="KW-1185">Reference proteome</keyword>
<name>A0A1Y5SCE2_9RHOB</name>
<dbReference type="Pfam" id="PF13591">
    <property type="entry name" value="MerR_2"/>
    <property type="match status" value="1"/>
</dbReference>
<accession>A0A1Y5SCE2</accession>
<evidence type="ECO:0000313" key="2">
    <source>
        <dbReference type="Proteomes" id="UP000193900"/>
    </source>
</evidence>
<proteinExistence type="predicted"/>
<sequence length="111" mass="12533">MSEYMTEEDVLTVVTRLSRPRLARFLEDDLVRPDRTSRGPVFRQIDVARLTLLCELSDDLEIDETVLGVIVALLDELHGVRQDLRTIARAIEAQPPDLRARIGALLREPGA</sequence>
<dbReference type="RefSeq" id="WP_085878286.1">
    <property type="nucleotide sequence ID" value="NZ_FWFZ01000005.1"/>
</dbReference>
<dbReference type="Gene3D" id="1.10.1660.10">
    <property type="match status" value="1"/>
</dbReference>
<dbReference type="EMBL" id="FWFZ01000005">
    <property type="protein sequence ID" value="SLN37423.1"/>
    <property type="molecule type" value="Genomic_DNA"/>
</dbReference>
<dbReference type="AlphaFoldDB" id="A0A1Y5SCE2"/>
<protein>
    <recommendedName>
        <fullName evidence="3">Chaperone modulatory protein CbpM</fullName>
    </recommendedName>
</protein>
<evidence type="ECO:0008006" key="3">
    <source>
        <dbReference type="Google" id="ProtNLM"/>
    </source>
</evidence>
<dbReference type="Proteomes" id="UP000193900">
    <property type="component" value="Unassembled WGS sequence"/>
</dbReference>
<evidence type="ECO:0000313" key="1">
    <source>
        <dbReference type="EMBL" id="SLN37423.1"/>
    </source>
</evidence>